<dbReference type="AlphaFoldDB" id="A0A0M4EID4"/>
<dbReference type="EMBL" id="CP012524">
    <property type="protein sequence ID" value="ALC40830.1"/>
    <property type="molecule type" value="Genomic_DNA"/>
</dbReference>
<protein>
    <submittedName>
        <fullName evidence="1">CG30161</fullName>
    </submittedName>
</protein>
<gene>
    <name evidence="1" type="ORF">Dbus_chr2Rg409</name>
</gene>
<accession>A0A0M4EID4</accession>
<evidence type="ECO:0000313" key="2">
    <source>
        <dbReference type="Proteomes" id="UP000494163"/>
    </source>
</evidence>
<evidence type="ECO:0000313" key="1">
    <source>
        <dbReference type="EMBL" id="ALC40830.1"/>
    </source>
</evidence>
<organism evidence="1 2">
    <name type="scientific">Drosophila busckii</name>
    <name type="common">Fruit fly</name>
    <dbReference type="NCBI Taxonomy" id="30019"/>
    <lineage>
        <taxon>Eukaryota</taxon>
        <taxon>Metazoa</taxon>
        <taxon>Ecdysozoa</taxon>
        <taxon>Arthropoda</taxon>
        <taxon>Hexapoda</taxon>
        <taxon>Insecta</taxon>
        <taxon>Pterygota</taxon>
        <taxon>Neoptera</taxon>
        <taxon>Endopterygota</taxon>
        <taxon>Diptera</taxon>
        <taxon>Brachycera</taxon>
        <taxon>Muscomorpha</taxon>
        <taxon>Ephydroidea</taxon>
        <taxon>Drosophilidae</taxon>
        <taxon>Drosophila</taxon>
    </lineage>
</organism>
<proteinExistence type="predicted"/>
<sequence>MEGIVKDLISRWESPLGYLHNRGYIKAPAPDFDNLQKELEAKEVKIHEEQNKREVRSYNKVRDANLKDMFQTLFSSKDNGISDELRSKLNVPWDMTALKQTAHNEANRFYEKFYNKRVEEKTVDDAPIDPAQVDKQVARLYPSVVPNAVRKPIEGKKKMRYIPLSYNNNNNKHGDSLVGLAKLLGSREMMDKGRTLPLPIRFERDEFIVPHQGS</sequence>
<reference evidence="1 2" key="1">
    <citation type="submission" date="2015-08" db="EMBL/GenBank/DDBJ databases">
        <title>Ancestral chromatin configuration constrains chromatin evolution on differentiating sex chromosomes in Drosophila.</title>
        <authorList>
            <person name="Zhou Q."/>
            <person name="Bachtrog D."/>
        </authorList>
    </citation>
    <scope>NUCLEOTIDE SEQUENCE [LARGE SCALE GENOMIC DNA]</scope>
    <source>
        <tissue evidence="1">Whole larvae</tissue>
    </source>
</reference>
<keyword evidence="2" id="KW-1185">Reference proteome</keyword>
<name>A0A0M4EID4_DROBS</name>
<dbReference type="Proteomes" id="UP000494163">
    <property type="component" value="Chromosome 2R"/>
</dbReference>